<dbReference type="InterPro" id="IPR023549">
    <property type="entry name" value="Subtilisin_inhibitor"/>
</dbReference>
<keyword evidence="6" id="KW-1015">Disulfide bond</keyword>
<keyword evidence="4" id="KW-0646">Protease inhibitor</keyword>
<dbReference type="AlphaFoldDB" id="A0A086MW17"/>
<evidence type="ECO:0000256" key="2">
    <source>
        <dbReference type="ARBA" id="ARBA00010472"/>
    </source>
</evidence>
<evidence type="ECO:0000259" key="8">
    <source>
        <dbReference type="Pfam" id="PF00720"/>
    </source>
</evidence>
<comment type="caution">
    <text evidence="9">The sequence shown here is derived from an EMBL/GenBank/DDBJ whole genome shotgun (WGS) entry which is preliminary data.</text>
</comment>
<name>A0A086MW17_9ACTN</name>
<dbReference type="EMBL" id="JNFQ01000002">
    <property type="protein sequence ID" value="KFG73085.1"/>
    <property type="molecule type" value="Genomic_DNA"/>
</dbReference>
<keyword evidence="5" id="KW-0722">Serine protease inhibitor</keyword>
<dbReference type="GO" id="GO:0004867">
    <property type="term" value="F:serine-type endopeptidase inhibitor activity"/>
    <property type="evidence" value="ECO:0007669"/>
    <property type="project" value="UniProtKB-KW"/>
</dbReference>
<dbReference type="SUPFAM" id="SSF55399">
    <property type="entry name" value="Subtilisin inhibitor"/>
    <property type="match status" value="1"/>
</dbReference>
<keyword evidence="3" id="KW-0964">Secreted</keyword>
<reference evidence="9 10" key="1">
    <citation type="submission" date="2014-05" db="EMBL/GenBank/DDBJ databases">
        <title>Complete genome sequence of the Streptomyces mutabilis TRM45540.</title>
        <authorList>
            <person name="Luo X."/>
            <person name="Zhang L."/>
        </authorList>
    </citation>
    <scope>NUCLEOTIDE SEQUENCE [LARGE SCALE GENOMIC DNA]</scope>
    <source>
        <strain evidence="9 10">TRM45540</strain>
    </source>
</reference>
<evidence type="ECO:0000256" key="3">
    <source>
        <dbReference type="ARBA" id="ARBA00022525"/>
    </source>
</evidence>
<dbReference type="Proteomes" id="UP000029095">
    <property type="component" value="Unassembled WGS sequence"/>
</dbReference>
<sequence length="152" mass="15900">MTHTLTTAARAGCLAAAALLLACAAPAQAAAEREPAGDWLLLTVTPDDAQPGILPGAPAKDRPDATRGALLLCDPPRGHARAAHACAELDAANGRIADIPLRETHCPMIHAPVTAQARGQWRGQPVEYTQTFSNDCVMAARTGAVFTWDTQD</sequence>
<organism evidence="9 10">
    <name type="scientific">Streptomyces mutabilis</name>
    <dbReference type="NCBI Taxonomy" id="67332"/>
    <lineage>
        <taxon>Bacteria</taxon>
        <taxon>Bacillati</taxon>
        <taxon>Actinomycetota</taxon>
        <taxon>Actinomycetes</taxon>
        <taxon>Kitasatosporales</taxon>
        <taxon>Streptomycetaceae</taxon>
        <taxon>Streptomyces</taxon>
    </lineage>
</organism>
<evidence type="ECO:0000256" key="7">
    <source>
        <dbReference type="SAM" id="SignalP"/>
    </source>
</evidence>
<keyword evidence="7" id="KW-0732">Signal</keyword>
<evidence type="ECO:0000256" key="5">
    <source>
        <dbReference type="ARBA" id="ARBA00022900"/>
    </source>
</evidence>
<comment type="similarity">
    <text evidence="2">Belongs to the protease inhibitor I16 (SSI) family.</text>
</comment>
<protein>
    <submittedName>
        <fullName evidence="9">Serine protease</fullName>
    </submittedName>
</protein>
<dbReference type="PROSITE" id="PS00999">
    <property type="entry name" value="SSI"/>
    <property type="match status" value="1"/>
</dbReference>
<dbReference type="STRING" id="1915400.FM21_19800"/>
<dbReference type="GO" id="GO:0005576">
    <property type="term" value="C:extracellular region"/>
    <property type="evidence" value="ECO:0007669"/>
    <property type="project" value="UniProtKB-SubCell"/>
</dbReference>
<dbReference type="HOGENOM" id="CLU_121949_0_0_11"/>
<accession>A0A086MW17</accession>
<dbReference type="GO" id="GO:0008233">
    <property type="term" value="F:peptidase activity"/>
    <property type="evidence" value="ECO:0007669"/>
    <property type="project" value="UniProtKB-KW"/>
</dbReference>
<keyword evidence="9" id="KW-0645">Protease</keyword>
<evidence type="ECO:0000256" key="1">
    <source>
        <dbReference type="ARBA" id="ARBA00004613"/>
    </source>
</evidence>
<evidence type="ECO:0000313" key="10">
    <source>
        <dbReference type="Proteomes" id="UP000029095"/>
    </source>
</evidence>
<keyword evidence="9" id="KW-0378">Hydrolase</keyword>
<evidence type="ECO:0000313" key="9">
    <source>
        <dbReference type="EMBL" id="KFG73085.1"/>
    </source>
</evidence>
<dbReference type="RefSeq" id="WP_043378523.1">
    <property type="nucleotide sequence ID" value="NZ_KN039947.1"/>
</dbReference>
<evidence type="ECO:0000256" key="4">
    <source>
        <dbReference type="ARBA" id="ARBA00022690"/>
    </source>
</evidence>
<evidence type="ECO:0000256" key="6">
    <source>
        <dbReference type="ARBA" id="ARBA00023157"/>
    </source>
</evidence>
<gene>
    <name evidence="9" type="ORF">FM21_19800</name>
</gene>
<dbReference type="InterPro" id="IPR036819">
    <property type="entry name" value="Subtilisin_inhibitor-like_sf"/>
</dbReference>
<dbReference type="Pfam" id="PF00720">
    <property type="entry name" value="SSI"/>
    <property type="match status" value="1"/>
</dbReference>
<proteinExistence type="inferred from homology"/>
<dbReference type="GO" id="GO:0006508">
    <property type="term" value="P:proteolysis"/>
    <property type="evidence" value="ECO:0007669"/>
    <property type="project" value="UniProtKB-KW"/>
</dbReference>
<dbReference type="Gene3D" id="3.30.350.10">
    <property type="entry name" value="Subtilisin inhibitor-like"/>
    <property type="match status" value="1"/>
</dbReference>
<feature type="chain" id="PRO_5001811466" evidence="7">
    <location>
        <begin position="30"/>
        <end position="152"/>
    </location>
</feature>
<comment type="subcellular location">
    <subcellularLocation>
        <location evidence="1">Secreted</location>
    </subcellularLocation>
</comment>
<feature type="domain" description="Subtilisin inhibitor" evidence="8">
    <location>
        <begin position="65"/>
        <end position="134"/>
    </location>
</feature>
<dbReference type="InterPro" id="IPR020054">
    <property type="entry name" value="Prot_inh_SSI_I16_CS"/>
</dbReference>
<keyword evidence="10" id="KW-1185">Reference proteome</keyword>
<feature type="signal peptide" evidence="7">
    <location>
        <begin position="1"/>
        <end position="29"/>
    </location>
</feature>